<reference evidence="1 2" key="1">
    <citation type="submission" date="2017-01" db="EMBL/GenBank/DDBJ databases">
        <authorList>
            <person name="Varghese N."/>
            <person name="Submissions S."/>
        </authorList>
    </citation>
    <scope>NUCLEOTIDE SEQUENCE [LARGE SCALE GENOMIC DNA]</scope>
    <source>
        <strain evidence="1 2">RUG2-6</strain>
    </source>
</reference>
<name>A0A9X8R8F1_9BACI</name>
<dbReference type="AlphaFoldDB" id="A0A9X8R8F1"/>
<evidence type="ECO:0000313" key="2">
    <source>
        <dbReference type="Proteomes" id="UP000185829"/>
    </source>
</evidence>
<evidence type="ECO:0000313" key="1">
    <source>
        <dbReference type="EMBL" id="SIR03985.1"/>
    </source>
</evidence>
<protein>
    <submittedName>
        <fullName evidence="1">Uncharacterized protein</fullName>
    </submittedName>
</protein>
<gene>
    <name evidence="1" type="ORF">SAMN05878482_102836</name>
</gene>
<accession>A0A9X8R8F1</accession>
<organism evidence="1 2">
    <name type="scientific">Peribacillus simplex</name>
    <dbReference type="NCBI Taxonomy" id="1478"/>
    <lineage>
        <taxon>Bacteria</taxon>
        <taxon>Bacillati</taxon>
        <taxon>Bacillota</taxon>
        <taxon>Bacilli</taxon>
        <taxon>Bacillales</taxon>
        <taxon>Bacillaceae</taxon>
        <taxon>Peribacillus</taxon>
    </lineage>
</organism>
<comment type="caution">
    <text evidence="1">The sequence shown here is derived from an EMBL/GenBank/DDBJ whole genome shotgun (WGS) entry which is preliminary data.</text>
</comment>
<dbReference type="EMBL" id="FTMX01000002">
    <property type="protein sequence ID" value="SIR03985.1"/>
    <property type="molecule type" value="Genomic_DNA"/>
</dbReference>
<dbReference type="Proteomes" id="UP000185829">
    <property type="component" value="Unassembled WGS sequence"/>
</dbReference>
<proteinExistence type="predicted"/>
<sequence length="51" mass="5879">MRELPQTLFDQAGYHNIDSEQGKIECGDIIDSMEKGWVKDHEVILLSDFII</sequence>